<dbReference type="Gene3D" id="1.10.287.130">
    <property type="match status" value="1"/>
</dbReference>
<dbReference type="Gene3D" id="3.30.450.20">
    <property type="entry name" value="PAS domain"/>
    <property type="match status" value="2"/>
</dbReference>
<reference evidence="17 18" key="1">
    <citation type="submission" date="2020-08" db="EMBL/GenBank/DDBJ databases">
        <title>Genomic Encyclopedia of Type Strains, Phase IV (KMG-IV): sequencing the most valuable type-strain genomes for metagenomic binning, comparative biology and taxonomic classification.</title>
        <authorList>
            <person name="Goeker M."/>
        </authorList>
    </citation>
    <scope>NUCLEOTIDE SEQUENCE [LARGE SCALE GENOMIC DNA]</scope>
    <source>
        <strain evidence="17 18">DSM 11590</strain>
    </source>
</reference>
<feature type="region of interest" description="Disordered" evidence="10">
    <location>
        <begin position="1033"/>
        <end position="1055"/>
    </location>
</feature>
<keyword evidence="3 9" id="KW-0597">Phosphoprotein</keyword>
<organism evidence="17 18">
    <name type="scientific">Novispirillum itersonii</name>
    <name type="common">Aquaspirillum itersonii</name>
    <dbReference type="NCBI Taxonomy" id="189"/>
    <lineage>
        <taxon>Bacteria</taxon>
        <taxon>Pseudomonadati</taxon>
        <taxon>Pseudomonadota</taxon>
        <taxon>Alphaproteobacteria</taxon>
        <taxon>Rhodospirillales</taxon>
        <taxon>Novispirillaceae</taxon>
        <taxon>Novispirillum</taxon>
    </lineage>
</organism>
<dbReference type="SMART" id="SM00091">
    <property type="entry name" value="PAS"/>
    <property type="match status" value="2"/>
</dbReference>
<evidence type="ECO:0000259" key="15">
    <source>
        <dbReference type="PROSITE" id="PS50112"/>
    </source>
</evidence>
<evidence type="ECO:0000256" key="12">
    <source>
        <dbReference type="SAM" id="SignalP"/>
    </source>
</evidence>
<dbReference type="InterPro" id="IPR000700">
    <property type="entry name" value="PAS-assoc_C"/>
</dbReference>
<dbReference type="InterPro" id="IPR013767">
    <property type="entry name" value="PAS_fold"/>
</dbReference>
<evidence type="ECO:0000256" key="4">
    <source>
        <dbReference type="ARBA" id="ARBA00022679"/>
    </source>
</evidence>
<dbReference type="SUPFAM" id="SSF55874">
    <property type="entry name" value="ATPase domain of HSP90 chaperone/DNA topoisomerase II/histidine kinase"/>
    <property type="match status" value="1"/>
</dbReference>
<accession>A0A7W9ZCL5</accession>
<keyword evidence="8" id="KW-0902">Two-component regulatory system</keyword>
<evidence type="ECO:0000256" key="8">
    <source>
        <dbReference type="ARBA" id="ARBA00023012"/>
    </source>
</evidence>
<dbReference type="PRINTS" id="PR00344">
    <property type="entry name" value="BCTRLSENSOR"/>
</dbReference>
<dbReference type="Pfam" id="PF09084">
    <property type="entry name" value="NMT1"/>
    <property type="match status" value="1"/>
</dbReference>
<dbReference type="PROSITE" id="PS50112">
    <property type="entry name" value="PAS"/>
    <property type="match status" value="1"/>
</dbReference>
<dbReference type="CDD" id="cd00075">
    <property type="entry name" value="HATPase"/>
    <property type="match status" value="1"/>
</dbReference>
<dbReference type="InterPro" id="IPR011006">
    <property type="entry name" value="CheY-like_superfamily"/>
</dbReference>
<dbReference type="PROSITE" id="PS50109">
    <property type="entry name" value="HIS_KIN"/>
    <property type="match status" value="1"/>
</dbReference>
<dbReference type="SUPFAM" id="SSF55785">
    <property type="entry name" value="PYP-like sensor domain (PAS domain)"/>
    <property type="match status" value="2"/>
</dbReference>
<dbReference type="Pfam" id="PF13426">
    <property type="entry name" value="PAS_9"/>
    <property type="match status" value="1"/>
</dbReference>
<dbReference type="Gene3D" id="3.40.50.2300">
    <property type="match status" value="1"/>
</dbReference>
<feature type="domain" description="PAC" evidence="16">
    <location>
        <begin position="460"/>
        <end position="518"/>
    </location>
</feature>
<evidence type="ECO:0000256" key="3">
    <source>
        <dbReference type="ARBA" id="ARBA00022553"/>
    </source>
</evidence>
<dbReference type="GO" id="GO:0000155">
    <property type="term" value="F:phosphorelay sensor kinase activity"/>
    <property type="evidence" value="ECO:0007669"/>
    <property type="project" value="InterPro"/>
</dbReference>
<evidence type="ECO:0000256" key="6">
    <source>
        <dbReference type="ARBA" id="ARBA00022777"/>
    </source>
</evidence>
<dbReference type="GO" id="GO:0005524">
    <property type="term" value="F:ATP binding"/>
    <property type="evidence" value="ECO:0007669"/>
    <property type="project" value="UniProtKB-KW"/>
</dbReference>
<feature type="domain" description="PAC" evidence="16">
    <location>
        <begin position="581"/>
        <end position="633"/>
    </location>
</feature>
<dbReference type="InterPro" id="IPR001789">
    <property type="entry name" value="Sig_transdc_resp-reg_receiver"/>
</dbReference>
<dbReference type="SMART" id="SM00388">
    <property type="entry name" value="HisKA"/>
    <property type="match status" value="1"/>
</dbReference>
<dbReference type="InterPro" id="IPR035965">
    <property type="entry name" value="PAS-like_dom_sf"/>
</dbReference>
<evidence type="ECO:0000256" key="9">
    <source>
        <dbReference type="PROSITE-ProRule" id="PRU00169"/>
    </source>
</evidence>
<feature type="modified residue" description="4-aspartylphosphate" evidence="9">
    <location>
        <position position="964"/>
    </location>
</feature>
<evidence type="ECO:0000256" key="1">
    <source>
        <dbReference type="ARBA" id="ARBA00000085"/>
    </source>
</evidence>
<evidence type="ECO:0000259" key="16">
    <source>
        <dbReference type="PROSITE" id="PS50113"/>
    </source>
</evidence>
<keyword evidence="11" id="KW-0812">Transmembrane</keyword>
<dbReference type="AlphaFoldDB" id="A0A7W9ZCL5"/>
<dbReference type="EC" id="2.7.13.3" evidence="2"/>
<evidence type="ECO:0000259" key="13">
    <source>
        <dbReference type="PROSITE" id="PS50109"/>
    </source>
</evidence>
<keyword evidence="6" id="KW-0418">Kinase</keyword>
<feature type="transmembrane region" description="Helical" evidence="11">
    <location>
        <begin position="347"/>
        <end position="367"/>
    </location>
</feature>
<evidence type="ECO:0000256" key="5">
    <source>
        <dbReference type="ARBA" id="ARBA00022741"/>
    </source>
</evidence>
<dbReference type="CDD" id="cd00130">
    <property type="entry name" value="PAS"/>
    <property type="match status" value="2"/>
</dbReference>
<feature type="compositionally biased region" description="Acidic residues" evidence="10">
    <location>
        <begin position="1033"/>
        <end position="1043"/>
    </location>
</feature>
<dbReference type="EMBL" id="JACIIX010000001">
    <property type="protein sequence ID" value="MBB6208768.1"/>
    <property type="molecule type" value="Genomic_DNA"/>
</dbReference>
<evidence type="ECO:0000313" key="18">
    <source>
        <dbReference type="Proteomes" id="UP000544872"/>
    </source>
</evidence>
<dbReference type="Gene3D" id="3.40.190.10">
    <property type="entry name" value="Periplasmic binding protein-like II"/>
    <property type="match status" value="2"/>
</dbReference>
<dbReference type="SUPFAM" id="SSF52172">
    <property type="entry name" value="CheY-like"/>
    <property type="match status" value="1"/>
</dbReference>
<feature type="domain" description="Histidine kinase" evidence="13">
    <location>
        <begin position="646"/>
        <end position="878"/>
    </location>
</feature>
<dbReference type="GO" id="GO:0006355">
    <property type="term" value="P:regulation of DNA-templated transcription"/>
    <property type="evidence" value="ECO:0007669"/>
    <property type="project" value="InterPro"/>
</dbReference>
<evidence type="ECO:0000256" key="7">
    <source>
        <dbReference type="ARBA" id="ARBA00022840"/>
    </source>
</evidence>
<feature type="signal peptide" evidence="12">
    <location>
        <begin position="1"/>
        <end position="28"/>
    </location>
</feature>
<evidence type="ECO:0000313" key="17">
    <source>
        <dbReference type="EMBL" id="MBB6208768.1"/>
    </source>
</evidence>
<evidence type="ECO:0000256" key="11">
    <source>
        <dbReference type="SAM" id="Phobius"/>
    </source>
</evidence>
<dbReference type="InterPro" id="IPR005467">
    <property type="entry name" value="His_kinase_dom"/>
</dbReference>
<keyword evidence="11" id="KW-0472">Membrane</keyword>
<keyword evidence="12" id="KW-0732">Signal</keyword>
<gene>
    <name evidence="17" type="ORF">FHS48_000149</name>
</gene>
<protein>
    <recommendedName>
        <fullName evidence="2">histidine kinase</fullName>
        <ecNumber evidence="2">2.7.13.3</ecNumber>
    </recommendedName>
</protein>
<dbReference type="CDD" id="cd00082">
    <property type="entry name" value="HisKA"/>
    <property type="match status" value="1"/>
</dbReference>
<proteinExistence type="predicted"/>
<dbReference type="InterPro" id="IPR015168">
    <property type="entry name" value="SsuA/THI5"/>
</dbReference>
<dbReference type="PANTHER" id="PTHR43065:SF46">
    <property type="entry name" value="C4-DICARBOXYLATE TRANSPORT SENSOR PROTEIN DCTB"/>
    <property type="match status" value="1"/>
</dbReference>
<dbReference type="SMART" id="SM00448">
    <property type="entry name" value="REC"/>
    <property type="match status" value="1"/>
</dbReference>
<feature type="domain" description="PAS" evidence="15">
    <location>
        <begin position="382"/>
        <end position="434"/>
    </location>
</feature>
<dbReference type="SMART" id="SM00387">
    <property type="entry name" value="HATPase_c"/>
    <property type="match status" value="1"/>
</dbReference>
<dbReference type="PROSITE" id="PS50113">
    <property type="entry name" value="PAC"/>
    <property type="match status" value="2"/>
</dbReference>
<name>A0A7W9ZCL5_NOVIT</name>
<feature type="chain" id="PRO_5030714285" description="histidine kinase" evidence="12">
    <location>
        <begin position="29"/>
        <end position="1055"/>
    </location>
</feature>
<dbReference type="InterPro" id="IPR003661">
    <property type="entry name" value="HisK_dim/P_dom"/>
</dbReference>
<dbReference type="InterPro" id="IPR003594">
    <property type="entry name" value="HATPase_dom"/>
</dbReference>
<dbReference type="RefSeq" id="WP_184260103.1">
    <property type="nucleotide sequence ID" value="NZ_JACIIX010000001.1"/>
</dbReference>
<evidence type="ECO:0000256" key="2">
    <source>
        <dbReference type="ARBA" id="ARBA00012438"/>
    </source>
</evidence>
<dbReference type="Pfam" id="PF00512">
    <property type="entry name" value="HisKA"/>
    <property type="match status" value="1"/>
</dbReference>
<evidence type="ECO:0000256" key="10">
    <source>
        <dbReference type="SAM" id="MobiDB-lite"/>
    </source>
</evidence>
<feature type="domain" description="Response regulatory" evidence="14">
    <location>
        <begin position="905"/>
        <end position="1030"/>
    </location>
</feature>
<keyword evidence="18" id="KW-1185">Reference proteome</keyword>
<evidence type="ECO:0000259" key="14">
    <source>
        <dbReference type="PROSITE" id="PS50110"/>
    </source>
</evidence>
<dbReference type="SUPFAM" id="SSF47384">
    <property type="entry name" value="Homodimeric domain of signal transducing histidine kinase"/>
    <property type="match status" value="1"/>
</dbReference>
<comment type="catalytic activity">
    <reaction evidence="1">
        <text>ATP + protein L-histidine = ADP + protein N-phospho-L-histidine.</text>
        <dbReference type="EC" id="2.7.13.3"/>
    </reaction>
</comment>
<keyword evidence="4" id="KW-0808">Transferase</keyword>
<dbReference type="Pfam" id="PF00989">
    <property type="entry name" value="PAS"/>
    <property type="match status" value="1"/>
</dbReference>
<sequence>MLPIPRPIRSALLCLLLVVTAGLPPGYAATEDSSTLPKVVIQLRGVPQFQFAGYYAALWQGYYADEGLQVELRPGFTPDGRSVSTTAAVASGRAQFGIGSSDILVARDQGSDLVILNSFLQWSPFALYLNPALPETSLRSLREMRFHDPDLSAQWHEALALGLSMLILPHELTITDRSAFTGFQTSDALLGSVLSTPWVLSDQGIPYREVRPRDYGVEFPGDTLFTSRSLVDRDPALVERIMRASVKGWTYALSHSDEIAGRLAEEFPNAFGRASAVTINRSQIEKVKALTGWPLVKVGDINPARWQAVQETMRRLNLVHTPLDLDDFAFDSVRLEQDRAKRLRHGLTLGIAILSILLFSAGTGAWLMRRALLQRQSALTQAEDRYRQVLDSVPDHAIFAMDAAGIITNWNDGAHRLLGYSRAAVLGRPVAEVVRGLDLLGGDLVPPALSSGLHLVPERSSGQGWLMRADGSRFWGEWVLSPVTPQNPDDADPQQLPGYVQVIRDISARKRSEDRIRFQAGVLDQASSAIVATDIVGRIVYLNAMARRVFLIGDGVAIGRRLEELGILPRLTPPDRPGQPEQREVTAHRPDGVEFPALVTSATIDEAHTGDRYIVHLVHDLTERKALEAEVQHSANLALLGKMSASLAHEINQPLNVIRLSAEGCLLRLDQGRLDPTELTERLKIISSTAAGLFDTIDFMQVFARRERTADLPVPTVTFDLWHSVDAAIATVSEEYRRSGIRLEVDRHELPALGHGRPRQVEQALVNLLTNALHAVADRPADTPRRVQVAVNAPLPPFPRHTPRSLTISVADSGPGIPPAVREQVFEPFYTTKAAGKGTGLGLAISRDILRAMDGDLHALSSPDLGGACMVLEIPPAPCHDATSDDLHHITDGPGASLPGQPHGHVLVVDDEPLARTEIADGLRHSGWLVSTAHGGHPAIALLEQAHGDGNRPALPPIDIVVTDIHMPEGSGVELAERIAEDYPQVFVIVMTGQPQRGSADLEGLGADVDLVMRKPISLRELDVRLHSLMETTIDDDGDDSGEENSTAPQHSPAD</sequence>
<dbReference type="Pfam" id="PF02518">
    <property type="entry name" value="HATPase_c"/>
    <property type="match status" value="1"/>
</dbReference>
<dbReference type="SUPFAM" id="SSF53850">
    <property type="entry name" value="Periplasmic binding protein-like II"/>
    <property type="match status" value="1"/>
</dbReference>
<comment type="caution">
    <text evidence="17">The sequence shown here is derived from an EMBL/GenBank/DDBJ whole genome shotgun (WGS) entry which is preliminary data.</text>
</comment>
<dbReference type="NCBIfam" id="TIGR00229">
    <property type="entry name" value="sensory_box"/>
    <property type="match status" value="2"/>
</dbReference>
<dbReference type="Gene3D" id="3.30.565.10">
    <property type="entry name" value="Histidine kinase-like ATPase, C-terminal domain"/>
    <property type="match status" value="1"/>
</dbReference>
<keyword evidence="5" id="KW-0547">Nucleotide-binding</keyword>
<dbReference type="Proteomes" id="UP000544872">
    <property type="component" value="Unassembled WGS sequence"/>
</dbReference>
<feature type="compositionally biased region" description="Polar residues" evidence="10">
    <location>
        <begin position="1044"/>
        <end position="1055"/>
    </location>
</feature>
<dbReference type="InterPro" id="IPR000014">
    <property type="entry name" value="PAS"/>
</dbReference>
<keyword evidence="7" id="KW-0067">ATP-binding</keyword>
<dbReference type="PANTHER" id="PTHR43065">
    <property type="entry name" value="SENSOR HISTIDINE KINASE"/>
    <property type="match status" value="1"/>
</dbReference>
<dbReference type="InterPro" id="IPR036097">
    <property type="entry name" value="HisK_dim/P_sf"/>
</dbReference>
<dbReference type="PROSITE" id="PS50110">
    <property type="entry name" value="RESPONSE_REGULATORY"/>
    <property type="match status" value="1"/>
</dbReference>
<dbReference type="InterPro" id="IPR004358">
    <property type="entry name" value="Sig_transdc_His_kin-like_C"/>
</dbReference>
<dbReference type="CDD" id="cd00156">
    <property type="entry name" value="REC"/>
    <property type="match status" value="1"/>
</dbReference>
<dbReference type="InterPro" id="IPR036890">
    <property type="entry name" value="HATPase_C_sf"/>
</dbReference>
<keyword evidence="11" id="KW-1133">Transmembrane helix</keyword>
<dbReference type="Pfam" id="PF00072">
    <property type="entry name" value="Response_reg"/>
    <property type="match status" value="1"/>
</dbReference>